<dbReference type="InterPro" id="IPR036318">
    <property type="entry name" value="FAD-bd_PCMH-like_sf"/>
</dbReference>
<reference evidence="6" key="1">
    <citation type="submission" date="2017-02" db="UniProtKB">
        <authorList>
            <consortium name="WormBaseParasite"/>
        </authorList>
    </citation>
    <scope>IDENTIFICATION</scope>
</reference>
<dbReference type="GO" id="GO:0071949">
    <property type="term" value="F:FAD binding"/>
    <property type="evidence" value="ECO:0007669"/>
    <property type="project" value="InterPro"/>
</dbReference>
<protein>
    <submittedName>
        <fullName evidence="6">D-2-hydroxyglutarate dehydrogenase, mitochondrial (inferred by orthology to a human protein)</fullName>
    </submittedName>
</protein>
<evidence type="ECO:0000256" key="1">
    <source>
        <dbReference type="ARBA" id="ARBA00001974"/>
    </source>
</evidence>
<dbReference type="OrthoDB" id="5332616at2759"/>
<evidence type="ECO:0000313" key="6">
    <source>
        <dbReference type="WBParaSite" id="ASIM_0000239901-mRNA-1"/>
    </source>
</evidence>
<dbReference type="InterPro" id="IPR016167">
    <property type="entry name" value="FAD-bd_PCMH_sub1"/>
</dbReference>
<dbReference type="PANTHER" id="PTHR43716:SF1">
    <property type="entry name" value="D-2-HYDROXYGLUTARATE DEHYDROGENASE, MITOCHONDRIAL"/>
    <property type="match status" value="1"/>
</dbReference>
<proteinExistence type="predicted"/>
<keyword evidence="2" id="KW-0560">Oxidoreductase</keyword>
<dbReference type="WBParaSite" id="ASIM_0000239901-mRNA-1">
    <property type="protein sequence ID" value="ASIM_0000239901-mRNA-1"/>
    <property type="gene ID" value="ASIM_0000239901"/>
</dbReference>
<evidence type="ECO:0000313" key="5">
    <source>
        <dbReference type="Proteomes" id="UP000267096"/>
    </source>
</evidence>
<dbReference type="InterPro" id="IPR051264">
    <property type="entry name" value="FAD-oxidored/transferase_4"/>
</dbReference>
<evidence type="ECO:0000259" key="3">
    <source>
        <dbReference type="PROSITE" id="PS51387"/>
    </source>
</evidence>
<gene>
    <name evidence="4" type="ORF">ASIM_LOCUS2263</name>
</gene>
<reference evidence="4 5" key="2">
    <citation type="submission" date="2018-11" db="EMBL/GenBank/DDBJ databases">
        <authorList>
            <consortium name="Pathogen Informatics"/>
        </authorList>
    </citation>
    <scope>NUCLEOTIDE SEQUENCE [LARGE SCALE GENOMIC DNA]</scope>
</reference>
<feature type="domain" description="FAD-binding PCMH-type" evidence="3">
    <location>
        <begin position="71"/>
        <end position="139"/>
    </location>
</feature>
<dbReference type="PANTHER" id="PTHR43716">
    <property type="entry name" value="D-2-HYDROXYGLUTARATE DEHYDROGENASE, MITOCHONDRIAL"/>
    <property type="match status" value="1"/>
</dbReference>
<keyword evidence="5" id="KW-1185">Reference proteome</keyword>
<organism evidence="6">
    <name type="scientific">Anisakis simplex</name>
    <name type="common">Herring worm</name>
    <dbReference type="NCBI Taxonomy" id="6269"/>
    <lineage>
        <taxon>Eukaryota</taxon>
        <taxon>Metazoa</taxon>
        <taxon>Ecdysozoa</taxon>
        <taxon>Nematoda</taxon>
        <taxon>Chromadorea</taxon>
        <taxon>Rhabditida</taxon>
        <taxon>Spirurina</taxon>
        <taxon>Ascaridomorpha</taxon>
        <taxon>Ascaridoidea</taxon>
        <taxon>Anisakidae</taxon>
        <taxon>Anisakis</taxon>
        <taxon>Anisakis simplex complex</taxon>
    </lineage>
</organism>
<dbReference type="InterPro" id="IPR016166">
    <property type="entry name" value="FAD-bd_PCMH"/>
</dbReference>
<dbReference type="GO" id="GO:0016491">
    <property type="term" value="F:oxidoreductase activity"/>
    <property type="evidence" value="ECO:0007669"/>
    <property type="project" value="UniProtKB-KW"/>
</dbReference>
<comment type="cofactor">
    <cofactor evidence="1">
        <name>FAD</name>
        <dbReference type="ChEBI" id="CHEBI:57692"/>
    </cofactor>
</comment>
<dbReference type="InterPro" id="IPR006094">
    <property type="entry name" value="Oxid_FAD_bind_N"/>
</dbReference>
<dbReference type="Gene3D" id="3.30.43.10">
    <property type="entry name" value="Uridine Diphospho-n-acetylenolpyruvylglucosamine Reductase, domain 2"/>
    <property type="match status" value="1"/>
</dbReference>
<dbReference type="FunFam" id="3.30.43.10:FF:000011">
    <property type="entry name" value="D-lactate dehydrogenase (Cytochrome)"/>
    <property type="match status" value="1"/>
</dbReference>
<evidence type="ECO:0000256" key="2">
    <source>
        <dbReference type="ARBA" id="ARBA00023002"/>
    </source>
</evidence>
<dbReference type="EMBL" id="UYRR01002939">
    <property type="protein sequence ID" value="VDK19792.1"/>
    <property type="molecule type" value="Genomic_DNA"/>
</dbReference>
<dbReference type="GO" id="GO:0005739">
    <property type="term" value="C:mitochondrion"/>
    <property type="evidence" value="ECO:0007669"/>
    <property type="project" value="TreeGrafter"/>
</dbReference>
<dbReference type="Pfam" id="PF01565">
    <property type="entry name" value="FAD_binding_4"/>
    <property type="match status" value="1"/>
</dbReference>
<evidence type="ECO:0000313" key="4">
    <source>
        <dbReference type="EMBL" id="VDK19792.1"/>
    </source>
</evidence>
<dbReference type="Proteomes" id="UP000267096">
    <property type="component" value="Unassembled WGS sequence"/>
</dbReference>
<sequence length="139" mass="15458">MIRRSVSFLGRFGWLRQKCLCRSLATTTDSTRGNFAVLDDSDLSVFERLIGKNNVETNDLQPYNCDFLHIYKGSSKCVLFPTSVEEVSAILAHCYARKLAVVPQSGNTGLVGGSVPVFDEVILSLRKLNKRFNFDPHAG</sequence>
<dbReference type="SUPFAM" id="SSF56176">
    <property type="entry name" value="FAD-binding/transporter-associated domain-like"/>
    <property type="match status" value="1"/>
</dbReference>
<accession>A0A0M3J4D1</accession>
<dbReference type="PROSITE" id="PS51387">
    <property type="entry name" value="FAD_PCMH"/>
    <property type="match status" value="1"/>
</dbReference>
<name>A0A0M3J4D1_ANISI</name>
<dbReference type="AlphaFoldDB" id="A0A0M3J4D1"/>